<sequence length="198" mass="21285">MDTTKSIYIYGTGGHSLVCVDVAKNLGYKKIIFLDDNKGLKYHSNLEKHDMFIAIGANHIREKLFKKAKEDGFRLVNLIHKSAIISPSAFLDDEGILIMPNVVVNAKASIAKGVILNTACVIEHECFVGEFSHISVGAKLAGVVKIGKRCFLGVNSSVIPCVTLCDDITLGAGGVVVKDLKSKGIYAGVPAKKIKEAK</sequence>
<reference evidence="3" key="1">
    <citation type="submission" date="2019-08" db="EMBL/GenBank/DDBJ databases">
        <title>Rapid identification of Enteric Bacteria from Whole Genome Sequences (WGS) using Average Nucleotide Identity (ANI).</title>
        <authorList>
            <person name="Lane C."/>
        </authorList>
    </citation>
    <scope>NUCLEOTIDE SEQUENCE [LARGE SCALE GENOMIC DNA]</scope>
    <source>
        <strain evidence="3">2010D-8461</strain>
    </source>
</reference>
<evidence type="ECO:0000256" key="1">
    <source>
        <dbReference type="ARBA" id="ARBA00007274"/>
    </source>
</evidence>
<dbReference type="SUPFAM" id="SSF51161">
    <property type="entry name" value="Trimeric LpxA-like enzymes"/>
    <property type="match status" value="1"/>
</dbReference>
<organism evidence="3 4">
    <name type="scientific">Campylobacter subantarcticus</name>
    <dbReference type="NCBI Taxonomy" id="497724"/>
    <lineage>
        <taxon>Bacteria</taxon>
        <taxon>Pseudomonadati</taxon>
        <taxon>Campylobacterota</taxon>
        <taxon>Epsilonproteobacteria</taxon>
        <taxon>Campylobacterales</taxon>
        <taxon>Campylobacteraceae</taxon>
        <taxon>Campylobacter</taxon>
    </lineage>
</organism>
<comment type="caution">
    <text evidence="3">The sequence shown here is derived from an EMBL/GenBank/DDBJ whole genome shotgun (WGS) entry which is preliminary data.</text>
</comment>
<dbReference type="NCBIfam" id="TIGR03570">
    <property type="entry name" value="NeuD_NnaD"/>
    <property type="match status" value="1"/>
</dbReference>
<keyword evidence="3" id="KW-0012">Acyltransferase</keyword>
<dbReference type="InterPro" id="IPR001451">
    <property type="entry name" value="Hexapep"/>
</dbReference>
<dbReference type="InterPro" id="IPR011004">
    <property type="entry name" value="Trimer_LpxA-like_sf"/>
</dbReference>
<dbReference type="InterPro" id="IPR050179">
    <property type="entry name" value="Trans_hexapeptide_repeat"/>
</dbReference>
<evidence type="ECO:0000313" key="4">
    <source>
        <dbReference type="Proteomes" id="UP000364097"/>
    </source>
</evidence>
<dbReference type="Gene3D" id="2.160.10.10">
    <property type="entry name" value="Hexapeptide repeat proteins"/>
    <property type="match status" value="1"/>
</dbReference>
<keyword evidence="3" id="KW-0808">Transferase</keyword>
<accession>A0ABW9N643</accession>
<dbReference type="GO" id="GO:0016746">
    <property type="term" value="F:acyltransferase activity"/>
    <property type="evidence" value="ECO:0007669"/>
    <property type="project" value="UniProtKB-KW"/>
</dbReference>
<evidence type="ECO:0000313" key="3">
    <source>
        <dbReference type="EMBL" id="MPB99733.1"/>
    </source>
</evidence>
<dbReference type="EMBL" id="AACKMW020000043">
    <property type="protein sequence ID" value="MPB99733.1"/>
    <property type="molecule type" value="Genomic_DNA"/>
</dbReference>
<feature type="domain" description="PglD N-terminal" evidence="2">
    <location>
        <begin position="7"/>
        <end position="67"/>
    </location>
</feature>
<dbReference type="PANTHER" id="PTHR43300">
    <property type="entry name" value="ACETYLTRANSFERASE"/>
    <property type="match status" value="1"/>
</dbReference>
<dbReference type="Proteomes" id="UP000364097">
    <property type="component" value="Unassembled WGS sequence"/>
</dbReference>
<dbReference type="Pfam" id="PF17836">
    <property type="entry name" value="PglD_N"/>
    <property type="match status" value="1"/>
</dbReference>
<protein>
    <submittedName>
        <fullName evidence="3">UDP-N-acetylbacillosamine N-acetyltransferase</fullName>
        <ecNumber evidence="3">2.3.1.203</ecNumber>
    </submittedName>
</protein>
<dbReference type="PANTHER" id="PTHR43300:SF7">
    <property type="entry name" value="UDP-N-ACETYLBACILLOSAMINE N-ACETYLTRANSFERASE"/>
    <property type="match status" value="1"/>
</dbReference>
<name>A0ABW9N643_9BACT</name>
<dbReference type="CDD" id="cd03360">
    <property type="entry name" value="LbH_AT_putative"/>
    <property type="match status" value="1"/>
</dbReference>
<comment type="similarity">
    <text evidence="1">Belongs to the transferase hexapeptide repeat family.</text>
</comment>
<dbReference type="Pfam" id="PF14602">
    <property type="entry name" value="Hexapep_2"/>
    <property type="match status" value="1"/>
</dbReference>
<proteinExistence type="inferred from homology"/>
<dbReference type="InterPro" id="IPR020019">
    <property type="entry name" value="AcTrfase_PglD-like"/>
</dbReference>
<gene>
    <name evidence="3" type="primary">pglD</name>
    <name evidence="3" type="ORF">A0Z09_006730</name>
</gene>
<dbReference type="Gene3D" id="3.40.50.20">
    <property type="match status" value="1"/>
</dbReference>
<keyword evidence="4" id="KW-1185">Reference proteome</keyword>
<dbReference type="RefSeq" id="WP_043020124.1">
    <property type="nucleotide sequence ID" value="NZ_AACKMW020000043.1"/>
</dbReference>
<evidence type="ECO:0000259" key="2">
    <source>
        <dbReference type="Pfam" id="PF17836"/>
    </source>
</evidence>
<dbReference type="InterPro" id="IPR041561">
    <property type="entry name" value="PglD_N"/>
</dbReference>
<dbReference type="EC" id="2.3.1.203" evidence="3"/>